<dbReference type="Proteomes" id="UP000734854">
    <property type="component" value="Unassembled WGS sequence"/>
</dbReference>
<dbReference type="InterPro" id="IPR000873">
    <property type="entry name" value="AMP-dep_synth/lig_dom"/>
</dbReference>
<protein>
    <recommendedName>
        <fullName evidence="2">4-coumarate--CoA ligase</fullName>
        <ecNumber evidence="2">6.2.1.12</ecNumber>
    </recommendedName>
</protein>
<comment type="caution">
    <text evidence="8">The sequence shown here is derived from an EMBL/GenBank/DDBJ whole genome shotgun (WGS) entry which is preliminary data.</text>
</comment>
<feature type="domain" description="AMP-dependent synthetase/ligase" evidence="6">
    <location>
        <begin position="102"/>
        <end position="471"/>
    </location>
</feature>
<dbReference type="PROSITE" id="PS00455">
    <property type="entry name" value="AMP_BINDING"/>
    <property type="match status" value="1"/>
</dbReference>
<sequence>MTIFILGGLFLDESDRMKKTKHAQIRIRTTVLRKRNFESSSLLASDYLLSRASKHQSKIPSLLVATMTIASSGYGPDGVYRSLKPTIAFPSDPALSMVPFLFRDAAAFPDRLAVADADADSGATLSFSELRSAVLSAAFGLASACGLRKGDVVLIFAPNSLHYPVAFLAILSLGAVVTTVNPAYTVQELSKQVSDSCAKLVVTVPDLWPKAAALHLPAVIIGPKGFASSLAPVSPFTYFSDLVSYPIPSGFSLPSVYQSDVAALLYSSGTTGASKGVVLTHRNFISTALMVTADQDARGEGPNTFLCFLPMFHIFGLSVITYAQLQRGDAIVSMARFEMEATLKALEKYRVTHFFCVPPVMIALAKQGKMTKYDLSSLKFVGSGAAPLGKDVMEDVSKNLPSAIIIQGYGMTETCGIISKEDPTKGEVRKYGSTGKLVSHLEAKVVNVDTLKLLPPNEVGELCFRGPNIMKESFLCILLSIVCYDMSLHVQSEYHNNPQATNLTLREGWLHSGDLGYFDEKGQLFVVDRIKELIKYKGFQVAPAELEGLLLSHPEILDSVVIPFPDAEAGEVPIAYVVRSPNSSLTELDVQDFIAKQVLLEGTMFCLSICYKEYSRMQGYECFLKHYFGDKSGLKMFKCKFVITSLNLDMLFLKLRMFRTSFNNL</sequence>
<evidence type="ECO:0000256" key="4">
    <source>
        <dbReference type="ARBA" id="ARBA00022840"/>
    </source>
</evidence>
<dbReference type="AlphaFoldDB" id="A0A8J5H1T1"/>
<keyword evidence="4" id="KW-0547">Nucleotide-binding</keyword>
<evidence type="ECO:0000256" key="1">
    <source>
        <dbReference type="ARBA" id="ARBA00006432"/>
    </source>
</evidence>
<dbReference type="EC" id="6.2.1.12" evidence="2"/>
<dbReference type="GO" id="GO:0016207">
    <property type="term" value="F:4-coumarate-CoA ligase activity"/>
    <property type="evidence" value="ECO:0007669"/>
    <property type="project" value="UniProtKB-EC"/>
</dbReference>
<reference evidence="8 9" key="1">
    <citation type="submission" date="2020-08" db="EMBL/GenBank/DDBJ databases">
        <title>Plant Genome Project.</title>
        <authorList>
            <person name="Zhang R.-G."/>
        </authorList>
    </citation>
    <scope>NUCLEOTIDE SEQUENCE [LARGE SCALE GENOMIC DNA]</scope>
    <source>
        <tissue evidence="8">Rhizome</tissue>
    </source>
</reference>
<organism evidence="8 9">
    <name type="scientific">Zingiber officinale</name>
    <name type="common">Ginger</name>
    <name type="synonym">Amomum zingiber</name>
    <dbReference type="NCBI Taxonomy" id="94328"/>
    <lineage>
        <taxon>Eukaryota</taxon>
        <taxon>Viridiplantae</taxon>
        <taxon>Streptophyta</taxon>
        <taxon>Embryophyta</taxon>
        <taxon>Tracheophyta</taxon>
        <taxon>Spermatophyta</taxon>
        <taxon>Magnoliopsida</taxon>
        <taxon>Liliopsida</taxon>
        <taxon>Zingiberales</taxon>
        <taxon>Zingiberaceae</taxon>
        <taxon>Zingiber</taxon>
    </lineage>
</organism>
<evidence type="ECO:0000256" key="2">
    <source>
        <dbReference type="ARBA" id="ARBA00012959"/>
    </source>
</evidence>
<keyword evidence="3" id="KW-0436">Ligase</keyword>
<dbReference type="CDD" id="cd05904">
    <property type="entry name" value="4CL"/>
    <property type="match status" value="1"/>
</dbReference>
<dbReference type="EMBL" id="JACMSC010000007">
    <property type="protein sequence ID" value="KAG6513749.1"/>
    <property type="molecule type" value="Genomic_DNA"/>
</dbReference>
<dbReference type="Pfam" id="PF00501">
    <property type="entry name" value="AMP-binding"/>
    <property type="match status" value="1"/>
</dbReference>
<comment type="catalytic activity">
    <reaction evidence="5">
        <text>(E)-4-coumarate + ATP + CoA = (E)-4-coumaroyl-CoA + AMP + diphosphate</text>
        <dbReference type="Rhea" id="RHEA:19641"/>
        <dbReference type="ChEBI" id="CHEBI:12876"/>
        <dbReference type="ChEBI" id="CHEBI:30616"/>
        <dbReference type="ChEBI" id="CHEBI:33019"/>
        <dbReference type="ChEBI" id="CHEBI:57287"/>
        <dbReference type="ChEBI" id="CHEBI:85008"/>
        <dbReference type="ChEBI" id="CHEBI:456215"/>
        <dbReference type="EC" id="6.2.1.12"/>
    </reaction>
    <physiologicalReaction direction="left-to-right" evidence="5">
        <dbReference type="Rhea" id="RHEA:19642"/>
    </physiologicalReaction>
</comment>
<dbReference type="PANTHER" id="PTHR24096:SF425">
    <property type="entry name" value="4-COUMARATE--COA LIGASE-LIKE 7"/>
    <property type="match status" value="1"/>
</dbReference>
<dbReference type="InterPro" id="IPR042099">
    <property type="entry name" value="ANL_N_sf"/>
</dbReference>
<feature type="domain" description="AMP-binding enzyme C-terminal" evidence="7">
    <location>
        <begin position="545"/>
        <end position="597"/>
    </location>
</feature>
<dbReference type="GO" id="GO:0005524">
    <property type="term" value="F:ATP binding"/>
    <property type="evidence" value="ECO:0007669"/>
    <property type="project" value="UniProtKB-KW"/>
</dbReference>
<dbReference type="Pfam" id="PF13193">
    <property type="entry name" value="AMP-binding_C"/>
    <property type="match status" value="1"/>
</dbReference>
<name>A0A8J5H1T1_ZINOF</name>
<dbReference type="PANTHER" id="PTHR24096">
    <property type="entry name" value="LONG-CHAIN-FATTY-ACID--COA LIGASE"/>
    <property type="match status" value="1"/>
</dbReference>
<evidence type="ECO:0000256" key="5">
    <source>
        <dbReference type="ARBA" id="ARBA00034252"/>
    </source>
</evidence>
<dbReference type="InterPro" id="IPR045851">
    <property type="entry name" value="AMP-bd_C_sf"/>
</dbReference>
<dbReference type="Gene3D" id="3.30.300.30">
    <property type="match status" value="1"/>
</dbReference>
<evidence type="ECO:0000313" key="8">
    <source>
        <dbReference type="EMBL" id="KAG6513749.1"/>
    </source>
</evidence>
<accession>A0A8J5H1T1</accession>
<dbReference type="FunFam" id="3.40.50.12780:FF:000003">
    <property type="entry name" value="Long-chain-fatty-acid--CoA ligase FadD"/>
    <property type="match status" value="1"/>
</dbReference>
<dbReference type="GO" id="GO:0009698">
    <property type="term" value="P:phenylpropanoid metabolic process"/>
    <property type="evidence" value="ECO:0007669"/>
    <property type="project" value="UniProtKB-ARBA"/>
</dbReference>
<gene>
    <name evidence="8" type="ORF">ZIOFF_024085</name>
</gene>
<dbReference type="GO" id="GO:0106290">
    <property type="term" value="F:trans-cinnamate-CoA ligase activity"/>
    <property type="evidence" value="ECO:0007669"/>
    <property type="project" value="UniProtKB-ARBA"/>
</dbReference>
<dbReference type="SUPFAM" id="SSF56801">
    <property type="entry name" value="Acetyl-CoA synthetase-like"/>
    <property type="match status" value="1"/>
</dbReference>
<dbReference type="Gene3D" id="3.40.50.12780">
    <property type="entry name" value="N-terminal domain of ligase-like"/>
    <property type="match status" value="1"/>
</dbReference>
<keyword evidence="4" id="KW-0067">ATP-binding</keyword>
<evidence type="ECO:0000313" key="9">
    <source>
        <dbReference type="Proteomes" id="UP000734854"/>
    </source>
</evidence>
<keyword evidence="9" id="KW-1185">Reference proteome</keyword>
<comment type="similarity">
    <text evidence="1">Belongs to the ATP-dependent AMP-binding enzyme family.</text>
</comment>
<evidence type="ECO:0000256" key="3">
    <source>
        <dbReference type="ARBA" id="ARBA00022598"/>
    </source>
</evidence>
<dbReference type="InterPro" id="IPR020845">
    <property type="entry name" value="AMP-binding_CS"/>
</dbReference>
<evidence type="ECO:0000259" key="7">
    <source>
        <dbReference type="Pfam" id="PF13193"/>
    </source>
</evidence>
<evidence type="ECO:0000259" key="6">
    <source>
        <dbReference type="Pfam" id="PF00501"/>
    </source>
</evidence>
<proteinExistence type="inferred from homology"/>
<dbReference type="InterPro" id="IPR025110">
    <property type="entry name" value="AMP-bd_C"/>
</dbReference>